<accession>A0A9P4WEI3</accession>
<proteinExistence type="predicted"/>
<gene>
    <name evidence="1" type="ORF">E8E13_010233</name>
</gene>
<keyword evidence="2" id="KW-1185">Reference proteome</keyword>
<organism evidence="1 2">
    <name type="scientific">Curvularia kusanoi</name>
    <name type="common">Cochliobolus kusanoi</name>
    <dbReference type="NCBI Taxonomy" id="90978"/>
    <lineage>
        <taxon>Eukaryota</taxon>
        <taxon>Fungi</taxon>
        <taxon>Dikarya</taxon>
        <taxon>Ascomycota</taxon>
        <taxon>Pezizomycotina</taxon>
        <taxon>Dothideomycetes</taxon>
        <taxon>Pleosporomycetidae</taxon>
        <taxon>Pleosporales</taxon>
        <taxon>Pleosporineae</taxon>
        <taxon>Pleosporaceae</taxon>
        <taxon>Curvularia</taxon>
    </lineage>
</organism>
<dbReference type="PANTHER" id="PTHR40788:SF2">
    <property type="entry name" value="CLR5 DOMAIN-CONTAINING PROTEIN"/>
    <property type="match status" value="1"/>
</dbReference>
<evidence type="ECO:0000313" key="2">
    <source>
        <dbReference type="Proteomes" id="UP000801428"/>
    </source>
</evidence>
<reference evidence="1" key="1">
    <citation type="submission" date="2019-04" db="EMBL/GenBank/DDBJ databases">
        <title>Sequencing of skin fungus with MAO and IRED activity.</title>
        <authorList>
            <person name="Marsaioli A.J."/>
            <person name="Bonatto J.M.C."/>
            <person name="Reis Junior O."/>
        </authorList>
    </citation>
    <scope>NUCLEOTIDE SEQUENCE</scope>
    <source>
        <strain evidence="1">30M1</strain>
    </source>
</reference>
<evidence type="ECO:0000313" key="1">
    <source>
        <dbReference type="EMBL" id="KAF3010941.1"/>
    </source>
</evidence>
<dbReference type="PANTHER" id="PTHR40788">
    <property type="entry name" value="CLR5 DOMAIN-CONTAINING PROTEIN-RELATED"/>
    <property type="match status" value="1"/>
</dbReference>
<sequence length="902" mass="103399">MASSTPQQRLLALYLALPIPRQESFWASLSTQEQGELAETLATYKERRSITNATEDLARRDLAPNNGLQKTEGATLEHLIDNYKKGIKSEELIFTSELMNHFNPQELSNSSRGSKSKLTIHDLREASQTAVPEISGLHQWLTMLILHCEGLIRSRWRAKSRAQKQVVLLTAWPDMAPSHRPDMAAYIHRDRDEKVGEKYLETVTWPYINLEDLLLPNTLLIFLNTRARHFPSEFAYYDLEMAPRFKKTRLDLDVRNDGFSMAFLGTNSFQDYARWIEWDNANERVESIRTGRTIDIYHGVQILIIQRRILRFLVECATILVGETSLLDELHNAPAPLQELPSLSSNIGGLTLPHIIAREAPYRLPTRLDLARLVSLASAQKHEAIEHAWALREDPSYFAEAVEQVQNHRGEFIPDAHGAISRKIAENEKLCPEEMTYVITHNFCMVFNWNHVSNKLKVLQGISVKYAGAIVLNEDLPTDFFNEFAQTRYFLERMSVDLICYLRRYFYASPPVREHLCRDESATSNKKTYGIRARKNPYDKPVDRIGHLLQLSYFFEDQAQRNYLTLHVIMDEFERFMQSDAQSKALISPLIATLISQLAIVAECLHHLHSFQPWARHVESEIEQNRSTKFTTQFDALLQPWSRINTAHELTPNEEMFRLAAARDGRFHYPAHERRTSSVVRKMRSAEAALDKFWDAADAFWLRKTGNTPGSLIKDLLGGRELYRTPVWTQPQKTLRTTRNLTENVDSVVPFSGHIHDRSKEVTGTFTKQPATIKTKQKTQGATEVKVEAVTATLEIASSTAYIVDKRALKVFRNLFRSPDSPDQVGQIVWSDFLHAMVSVGFAAEKLQGSAWHFTPSTSAAERSIQFHEPHPANRLPVTWARRYGRRLTRAFGWTSSSFKLA</sequence>
<dbReference type="OrthoDB" id="2922289at2759"/>
<name>A0A9P4WEI3_CURKU</name>
<dbReference type="Proteomes" id="UP000801428">
    <property type="component" value="Unassembled WGS sequence"/>
</dbReference>
<comment type="caution">
    <text evidence="1">The sequence shown here is derived from an EMBL/GenBank/DDBJ whole genome shotgun (WGS) entry which is preliminary data.</text>
</comment>
<protein>
    <submittedName>
        <fullName evidence="1">Uncharacterized protein</fullName>
    </submittedName>
</protein>
<dbReference type="AlphaFoldDB" id="A0A9P4WEI3"/>
<dbReference type="EMBL" id="SWKU01000001">
    <property type="protein sequence ID" value="KAF3010941.1"/>
    <property type="molecule type" value="Genomic_DNA"/>
</dbReference>